<feature type="compositionally biased region" description="Low complexity" evidence="3">
    <location>
        <begin position="299"/>
        <end position="327"/>
    </location>
</feature>
<dbReference type="EMBL" id="BPWL01000004">
    <property type="protein sequence ID" value="GJJ09248.1"/>
    <property type="molecule type" value="Genomic_DNA"/>
</dbReference>
<keyword evidence="2" id="KW-0808">Transferase</keyword>
<feature type="region of interest" description="Disordered" evidence="3">
    <location>
        <begin position="293"/>
        <end position="337"/>
    </location>
</feature>
<dbReference type="GO" id="GO:0005829">
    <property type="term" value="C:cytosol"/>
    <property type="evidence" value="ECO:0007669"/>
    <property type="project" value="TreeGrafter"/>
</dbReference>
<evidence type="ECO:0000313" key="5">
    <source>
        <dbReference type="Proteomes" id="UP001050691"/>
    </source>
</evidence>
<protein>
    <recommendedName>
        <fullName evidence="1">holo-[acyl-carrier-protein] synthase</fullName>
        <ecNumber evidence="1">2.7.8.7</ecNumber>
    </recommendedName>
</protein>
<proteinExistence type="predicted"/>
<evidence type="ECO:0000313" key="4">
    <source>
        <dbReference type="EMBL" id="GJJ09248.1"/>
    </source>
</evidence>
<sequence length="337" mass="36928">MSNQQTQETTTTSTSSAVVGGVQPLMQIWAVSINRKISREEFATCLNLVDPKARVKAEKFANRNDAFRYVLSKLLPSVVVWREHPVLPPTQWCHNVTKNGKDYMGCADSTQVLGYDTARGDSLVTIAFAYGHKPQVVNIGVDIMQLIVPRGISARKFADSFAHKLTTNEELVLDTKLKDEVILRRLCILLTIKTAYIKALGQPAGFDYSRIDCNIPEESVMVDGKPLLGWEFRLFKANLGVLRHGFLLEETYQCSSALYRGGKTTKFVWEENVNEMKNWLRFINADAIIADLPKPPPGTNTSSGTTAGTTMTSSTSGPPASTSSNAGSGSGKFAISA</sequence>
<dbReference type="PANTHER" id="PTHR12215">
    <property type="entry name" value="PHOSPHOPANTETHEINE TRANSFERASE"/>
    <property type="match status" value="1"/>
</dbReference>
<dbReference type="EC" id="2.7.8.7" evidence="1"/>
<dbReference type="AlphaFoldDB" id="A0AAV5A7Q6"/>
<dbReference type="InterPro" id="IPR050559">
    <property type="entry name" value="P-Pant_transferase_sf"/>
</dbReference>
<dbReference type="Proteomes" id="UP001050691">
    <property type="component" value="Unassembled WGS sequence"/>
</dbReference>
<dbReference type="GO" id="GO:0000287">
    <property type="term" value="F:magnesium ion binding"/>
    <property type="evidence" value="ECO:0007669"/>
    <property type="project" value="InterPro"/>
</dbReference>
<evidence type="ECO:0000256" key="3">
    <source>
        <dbReference type="SAM" id="MobiDB-lite"/>
    </source>
</evidence>
<name>A0AAV5A7Q6_9AGAM</name>
<reference evidence="4" key="1">
    <citation type="submission" date="2021-10" db="EMBL/GenBank/DDBJ databases">
        <title>De novo Genome Assembly of Clathrus columnatus (Basidiomycota, Fungi) Using Illumina and Nanopore Sequence Data.</title>
        <authorList>
            <person name="Ogiso-Tanaka E."/>
            <person name="Itagaki H."/>
            <person name="Hosoya T."/>
            <person name="Hosaka K."/>
        </authorList>
    </citation>
    <scope>NUCLEOTIDE SEQUENCE</scope>
    <source>
        <strain evidence="4">MO-923</strain>
    </source>
</reference>
<gene>
    <name evidence="4" type="ORF">Clacol_003470</name>
</gene>
<accession>A0AAV5A7Q6</accession>
<dbReference type="GO" id="GO:0019878">
    <property type="term" value="P:lysine biosynthetic process via aminoadipic acid"/>
    <property type="evidence" value="ECO:0007669"/>
    <property type="project" value="TreeGrafter"/>
</dbReference>
<evidence type="ECO:0000256" key="1">
    <source>
        <dbReference type="ARBA" id="ARBA00013172"/>
    </source>
</evidence>
<dbReference type="GO" id="GO:0008897">
    <property type="term" value="F:holo-[acyl-carrier-protein] synthase activity"/>
    <property type="evidence" value="ECO:0007669"/>
    <property type="project" value="UniProtKB-EC"/>
</dbReference>
<evidence type="ECO:0000256" key="2">
    <source>
        <dbReference type="ARBA" id="ARBA00022679"/>
    </source>
</evidence>
<dbReference type="Gene3D" id="3.90.470.20">
    <property type="entry name" value="4'-phosphopantetheinyl transferase domain"/>
    <property type="match status" value="1"/>
</dbReference>
<organism evidence="4 5">
    <name type="scientific">Clathrus columnatus</name>
    <dbReference type="NCBI Taxonomy" id="1419009"/>
    <lineage>
        <taxon>Eukaryota</taxon>
        <taxon>Fungi</taxon>
        <taxon>Dikarya</taxon>
        <taxon>Basidiomycota</taxon>
        <taxon>Agaricomycotina</taxon>
        <taxon>Agaricomycetes</taxon>
        <taxon>Phallomycetidae</taxon>
        <taxon>Phallales</taxon>
        <taxon>Clathraceae</taxon>
        <taxon>Clathrus</taxon>
    </lineage>
</organism>
<dbReference type="InterPro" id="IPR037143">
    <property type="entry name" value="4-PPantetheinyl_Trfase_dom_sf"/>
</dbReference>
<keyword evidence="5" id="KW-1185">Reference proteome</keyword>
<dbReference type="PANTHER" id="PTHR12215:SF10">
    <property type="entry name" value="L-AMINOADIPATE-SEMIALDEHYDE DEHYDROGENASE-PHOSPHOPANTETHEINYL TRANSFERASE"/>
    <property type="match status" value="1"/>
</dbReference>
<dbReference type="SUPFAM" id="SSF56214">
    <property type="entry name" value="4'-phosphopantetheinyl transferase"/>
    <property type="match status" value="2"/>
</dbReference>
<comment type="caution">
    <text evidence="4">The sequence shown here is derived from an EMBL/GenBank/DDBJ whole genome shotgun (WGS) entry which is preliminary data.</text>
</comment>